<proteinExistence type="predicted"/>
<organism evidence="1 2">
    <name type="scientific">Lentinula lateritia</name>
    <dbReference type="NCBI Taxonomy" id="40482"/>
    <lineage>
        <taxon>Eukaryota</taxon>
        <taxon>Fungi</taxon>
        <taxon>Dikarya</taxon>
        <taxon>Basidiomycota</taxon>
        <taxon>Agaricomycotina</taxon>
        <taxon>Agaricomycetes</taxon>
        <taxon>Agaricomycetidae</taxon>
        <taxon>Agaricales</taxon>
        <taxon>Marasmiineae</taxon>
        <taxon>Omphalotaceae</taxon>
        <taxon>Lentinula</taxon>
    </lineage>
</organism>
<dbReference type="InterPro" id="IPR032675">
    <property type="entry name" value="LRR_dom_sf"/>
</dbReference>
<comment type="caution">
    <text evidence="1">The sequence shown here is derived from an EMBL/GenBank/DDBJ whole genome shotgun (WGS) entry which is preliminary data.</text>
</comment>
<dbReference type="Gene3D" id="3.80.10.10">
    <property type="entry name" value="Ribonuclease Inhibitor"/>
    <property type="match status" value="1"/>
</dbReference>
<reference evidence="1" key="2">
    <citation type="journal article" date="2023" name="Proc. Natl. Acad. Sci. U.S.A.">
        <title>A global phylogenomic analysis of the shiitake genus Lentinula.</title>
        <authorList>
            <person name="Sierra-Patev S."/>
            <person name="Min B."/>
            <person name="Naranjo-Ortiz M."/>
            <person name="Looney B."/>
            <person name="Konkel Z."/>
            <person name="Slot J.C."/>
            <person name="Sakamoto Y."/>
            <person name="Steenwyk J.L."/>
            <person name="Rokas A."/>
            <person name="Carro J."/>
            <person name="Camarero S."/>
            <person name="Ferreira P."/>
            <person name="Molpeceres G."/>
            <person name="Ruiz-Duenas F.J."/>
            <person name="Serrano A."/>
            <person name="Henrissat B."/>
            <person name="Drula E."/>
            <person name="Hughes K.W."/>
            <person name="Mata J.L."/>
            <person name="Ishikawa N.K."/>
            <person name="Vargas-Isla R."/>
            <person name="Ushijima S."/>
            <person name="Smith C.A."/>
            <person name="Donoghue J."/>
            <person name="Ahrendt S."/>
            <person name="Andreopoulos W."/>
            <person name="He G."/>
            <person name="LaButti K."/>
            <person name="Lipzen A."/>
            <person name="Ng V."/>
            <person name="Riley R."/>
            <person name="Sandor L."/>
            <person name="Barry K."/>
            <person name="Martinez A.T."/>
            <person name="Xiao Y."/>
            <person name="Gibbons J.G."/>
            <person name="Terashima K."/>
            <person name="Grigoriev I.V."/>
            <person name="Hibbett D."/>
        </authorList>
    </citation>
    <scope>NUCLEOTIDE SEQUENCE</scope>
    <source>
        <strain evidence="1">Sp2 HRB7682 ss15</strain>
    </source>
</reference>
<accession>A0A9W9DZ39</accession>
<dbReference type="SUPFAM" id="SSF52047">
    <property type="entry name" value="RNI-like"/>
    <property type="match status" value="1"/>
</dbReference>
<name>A0A9W9DZ39_9AGAR</name>
<protein>
    <recommendedName>
        <fullName evidence="3">F-box domain-containing protein</fullName>
    </recommendedName>
</protein>
<reference evidence="1" key="1">
    <citation type="submission" date="2022-08" db="EMBL/GenBank/DDBJ databases">
        <authorList>
            <consortium name="DOE Joint Genome Institute"/>
            <person name="Min B."/>
            <person name="Riley R."/>
            <person name="Sierra-Patev S."/>
            <person name="Naranjo-Ortiz M."/>
            <person name="Looney B."/>
            <person name="Konkel Z."/>
            <person name="Slot J.C."/>
            <person name="Sakamoto Y."/>
            <person name="Steenwyk J.L."/>
            <person name="Rokas A."/>
            <person name="Carro J."/>
            <person name="Camarero S."/>
            <person name="Ferreira P."/>
            <person name="Molpeceres G."/>
            <person name="Ruiz-Duenas F.J."/>
            <person name="Serrano A."/>
            <person name="Henrissat B."/>
            <person name="Drula E."/>
            <person name="Hughes K.W."/>
            <person name="Mata J.L."/>
            <person name="Ishikawa N.K."/>
            <person name="Vargas-Isla R."/>
            <person name="Ushijima S."/>
            <person name="Smith C.A."/>
            <person name="Ahrendt S."/>
            <person name="Andreopoulos W."/>
            <person name="He G."/>
            <person name="Labutti K."/>
            <person name="Lipzen A."/>
            <person name="Ng V."/>
            <person name="Sandor L."/>
            <person name="Barry K."/>
            <person name="Martinez A.T."/>
            <person name="Xiao Y."/>
            <person name="Gibbons J.G."/>
            <person name="Terashima K."/>
            <person name="Hibbett D.S."/>
            <person name="Grigoriev I.V."/>
        </authorList>
    </citation>
    <scope>NUCLEOTIDE SEQUENCE</scope>
    <source>
        <strain evidence="1">Sp2 HRB7682 ss15</strain>
    </source>
</reference>
<evidence type="ECO:0008006" key="3">
    <source>
        <dbReference type="Google" id="ProtNLM"/>
    </source>
</evidence>
<evidence type="ECO:0000313" key="1">
    <source>
        <dbReference type="EMBL" id="KAJ4491204.1"/>
    </source>
</evidence>
<dbReference type="EMBL" id="JANVFS010000006">
    <property type="protein sequence ID" value="KAJ4491204.1"/>
    <property type="molecule type" value="Genomic_DNA"/>
</dbReference>
<dbReference type="Proteomes" id="UP001150238">
    <property type="component" value="Unassembled WGS sequence"/>
</dbReference>
<sequence length="509" mass="57812">MSSSEILPLEGVSRVPLDLEERPNIRTCGIGDLPVEILGHIFSMIHSQTISSSMTNFTTSDTVLRLSHVHPLWRETCISVSSLWSHIHIIRASSDEVKRTEMFLERSGTSLLTIEFRARANTIPYTPEANRMIQKLFAACERWKGASFSVQAQSIEQIMIALFGENKTPQLEQKFYFPFLETLSFTSRPESQNRRFFDIFQQKSTPRLHNLVIPNYTTFLPFAFGQITDLTLSKMNKDFPDLSVLCPHLVRLKIGQTFGESNEPTPAHAATTFELPKLETMIVSCSGPGRLWSMLTLPSLRNLALEAITFMPLEHVAILNMLRRSGCGLGLRRLTLAYMDITDVDVMSMLSLMPQLEEFVLHETLLRQQKILTPRLLMVLKLPNTHQDLATTVNDSTFVSPAVTRAHFIPNLAYIELQVYYFPTFGLDLLFDMLSSRAVISSGDHSSLYSTRQASGTLKQIVLRFVLDEVNPPFQIPLELENMVNRLRLVSTSHIQSIVQCGQEWKKEF</sequence>
<evidence type="ECO:0000313" key="2">
    <source>
        <dbReference type="Proteomes" id="UP001150238"/>
    </source>
</evidence>
<dbReference type="AlphaFoldDB" id="A0A9W9DZ39"/>
<gene>
    <name evidence="1" type="ORF">C8J55DRAFT_503622</name>
</gene>